<protein>
    <submittedName>
        <fullName evidence="1">Uncharacterized protein</fullName>
    </submittedName>
</protein>
<comment type="caution">
    <text evidence="1">The sequence shown here is derived from an EMBL/GenBank/DDBJ whole genome shotgun (WGS) entry which is preliminary data.</text>
</comment>
<dbReference type="EMBL" id="VSSQ01007836">
    <property type="protein sequence ID" value="MPM37125.1"/>
    <property type="molecule type" value="Genomic_DNA"/>
</dbReference>
<accession>A0A644Z8B2</accession>
<evidence type="ECO:0000313" key="1">
    <source>
        <dbReference type="EMBL" id="MPM37125.1"/>
    </source>
</evidence>
<name>A0A644Z8B2_9ZZZZ</name>
<sequence length="192" mass="20627">MPTRAAHRGIHQLRVRHIGRHQHIAQPLAGQGQGFAEGVAHQRVLIIGGHPGQGRAGEIQLPVGLVRNQPDGVAHLGGLLPQQLTQPGHGLPGAHRPGGIVGGVNDNRLGPLVQRGLKRFKINLEGLGLRRHHHHLSPRPFNEHLIFREIRGDDHNPVPRAGQGVKAAAQSRGRAHRDVKVVAGIFGPKPAV</sequence>
<organism evidence="1">
    <name type="scientific">bioreactor metagenome</name>
    <dbReference type="NCBI Taxonomy" id="1076179"/>
    <lineage>
        <taxon>unclassified sequences</taxon>
        <taxon>metagenomes</taxon>
        <taxon>ecological metagenomes</taxon>
    </lineage>
</organism>
<proteinExistence type="predicted"/>
<reference evidence="1" key="1">
    <citation type="submission" date="2019-08" db="EMBL/GenBank/DDBJ databases">
        <authorList>
            <person name="Kucharzyk K."/>
            <person name="Murdoch R.W."/>
            <person name="Higgins S."/>
            <person name="Loffler F."/>
        </authorList>
    </citation>
    <scope>NUCLEOTIDE SEQUENCE</scope>
</reference>
<gene>
    <name evidence="1" type="ORF">SDC9_83731</name>
</gene>
<dbReference type="AlphaFoldDB" id="A0A644Z8B2"/>